<protein>
    <submittedName>
        <fullName evidence="2">Alpha/beta hydrolase</fullName>
    </submittedName>
</protein>
<dbReference type="EMBL" id="NAAC01000031">
    <property type="protein sequence ID" value="RDJ05771.1"/>
    <property type="molecule type" value="Genomic_DNA"/>
</dbReference>
<dbReference type="Pfam" id="PF00561">
    <property type="entry name" value="Abhydrolase_1"/>
    <property type="match status" value="1"/>
</dbReference>
<accession>A0A370KIT3</accession>
<gene>
    <name evidence="2" type="ORF">B5K06_25395</name>
</gene>
<dbReference type="InterPro" id="IPR000073">
    <property type="entry name" value="AB_hydrolase_1"/>
</dbReference>
<dbReference type="OrthoDB" id="9780765at2"/>
<keyword evidence="2" id="KW-0378">Hydrolase</keyword>
<dbReference type="AlphaFoldDB" id="A0A370KIT3"/>
<reference evidence="2 3" key="1">
    <citation type="submission" date="2017-03" db="EMBL/GenBank/DDBJ databases">
        <title>Genome analysis of Rhizobial strains effectives or ineffectives for nitrogen fixation isolated from bean seeds.</title>
        <authorList>
            <person name="Peralta H."/>
            <person name="Aguilar-Vera A."/>
            <person name="Mora Y."/>
            <person name="Vargas-Lagunas C."/>
            <person name="Girard L."/>
            <person name="Mora J."/>
        </authorList>
    </citation>
    <scope>NUCLEOTIDE SEQUENCE [LARGE SCALE GENOMIC DNA]</scope>
    <source>
        <strain evidence="2 3">CCGM3</strain>
    </source>
</reference>
<sequence>MPHLDTHDLHITFAETGAQHGHPVLLLHGWPDDASTWSAVLSNLSDRNLRLISPYLRGFGGTVFRNDEALRTANGAVLAMDAIALMDGLGIEQFSVVGHDWGSNIAEALAIGWPSRVDRMALLSSLPRMGGLKTPSFRQAQRYWYHWFMATGRGAEAIGRDPHGFARIQWENWSPDGWFDETTFNAVAKSFDNPDWVAVTLHSYQVRWGEAEPDPASRWLEDRIRETKSLSLPTIYFQGLEDGVNPPELSEDLHRKFSGPFGRIVLQNVGHFPQREDPETVARELAVFLPWNR</sequence>
<organism evidence="2 3">
    <name type="scientific">Rhizobium grahamii</name>
    <dbReference type="NCBI Taxonomy" id="1120045"/>
    <lineage>
        <taxon>Bacteria</taxon>
        <taxon>Pseudomonadati</taxon>
        <taxon>Pseudomonadota</taxon>
        <taxon>Alphaproteobacteria</taxon>
        <taxon>Hyphomicrobiales</taxon>
        <taxon>Rhizobiaceae</taxon>
        <taxon>Rhizobium/Agrobacterium group</taxon>
        <taxon>Rhizobium</taxon>
    </lineage>
</organism>
<dbReference type="PRINTS" id="PR00111">
    <property type="entry name" value="ABHYDROLASE"/>
</dbReference>
<comment type="caution">
    <text evidence="2">The sequence shown here is derived from an EMBL/GenBank/DDBJ whole genome shotgun (WGS) entry which is preliminary data.</text>
</comment>
<dbReference type="PANTHER" id="PTHR43798">
    <property type="entry name" value="MONOACYLGLYCEROL LIPASE"/>
    <property type="match status" value="1"/>
</dbReference>
<dbReference type="GO" id="GO:0046464">
    <property type="term" value="P:acylglycerol catabolic process"/>
    <property type="evidence" value="ECO:0007669"/>
    <property type="project" value="TreeGrafter"/>
</dbReference>
<evidence type="ECO:0000313" key="3">
    <source>
        <dbReference type="Proteomes" id="UP000254939"/>
    </source>
</evidence>
<dbReference type="InterPro" id="IPR000639">
    <property type="entry name" value="Epox_hydrolase-like"/>
</dbReference>
<dbReference type="InterPro" id="IPR029058">
    <property type="entry name" value="AB_hydrolase_fold"/>
</dbReference>
<dbReference type="InterPro" id="IPR050266">
    <property type="entry name" value="AB_hydrolase_sf"/>
</dbReference>
<dbReference type="PANTHER" id="PTHR43798:SF33">
    <property type="entry name" value="HYDROLASE, PUTATIVE (AFU_ORTHOLOGUE AFUA_2G14860)-RELATED"/>
    <property type="match status" value="1"/>
</dbReference>
<dbReference type="GO" id="GO:0016020">
    <property type="term" value="C:membrane"/>
    <property type="evidence" value="ECO:0007669"/>
    <property type="project" value="TreeGrafter"/>
</dbReference>
<dbReference type="RefSeq" id="WP_016558103.1">
    <property type="nucleotide sequence ID" value="NZ_KZ857266.1"/>
</dbReference>
<dbReference type="SUPFAM" id="SSF53474">
    <property type="entry name" value="alpha/beta-Hydrolases"/>
    <property type="match status" value="1"/>
</dbReference>
<proteinExistence type="predicted"/>
<evidence type="ECO:0000313" key="2">
    <source>
        <dbReference type="EMBL" id="RDJ05771.1"/>
    </source>
</evidence>
<name>A0A370KIT3_9HYPH</name>
<evidence type="ECO:0000259" key="1">
    <source>
        <dbReference type="Pfam" id="PF00561"/>
    </source>
</evidence>
<dbReference type="Proteomes" id="UP000254939">
    <property type="component" value="Unassembled WGS sequence"/>
</dbReference>
<dbReference type="Gene3D" id="3.40.50.1820">
    <property type="entry name" value="alpha/beta hydrolase"/>
    <property type="match status" value="1"/>
</dbReference>
<dbReference type="PRINTS" id="PR00412">
    <property type="entry name" value="EPOXHYDRLASE"/>
</dbReference>
<dbReference type="GO" id="GO:0047372">
    <property type="term" value="F:monoacylglycerol lipase activity"/>
    <property type="evidence" value="ECO:0007669"/>
    <property type="project" value="TreeGrafter"/>
</dbReference>
<feature type="domain" description="AB hydrolase-1" evidence="1">
    <location>
        <begin position="23"/>
        <end position="277"/>
    </location>
</feature>